<accession>A0A6V7VJU3</accession>
<dbReference type="GO" id="GO:0003723">
    <property type="term" value="F:RNA binding"/>
    <property type="evidence" value="ECO:0007669"/>
    <property type="project" value="InterPro"/>
</dbReference>
<gene>
    <name evidence="2" type="ORF">MENT_LOCUS26908</name>
</gene>
<dbReference type="EMBL" id="CAJEWN010000249">
    <property type="protein sequence ID" value="CAD2175197.1"/>
    <property type="molecule type" value="Genomic_DNA"/>
</dbReference>
<dbReference type="SUPFAM" id="SSF54791">
    <property type="entry name" value="Eukaryotic type KH-domain (KH-domain type I)"/>
    <property type="match status" value="1"/>
</dbReference>
<protein>
    <submittedName>
        <fullName evidence="2">Uncharacterized protein</fullName>
    </submittedName>
</protein>
<feature type="compositionally biased region" description="Basic and acidic residues" evidence="1">
    <location>
        <begin position="1"/>
        <end position="15"/>
    </location>
</feature>
<dbReference type="AlphaFoldDB" id="A0A6V7VJU3"/>
<dbReference type="InterPro" id="IPR036612">
    <property type="entry name" value="KH_dom_type_1_sf"/>
</dbReference>
<evidence type="ECO:0000256" key="1">
    <source>
        <dbReference type="SAM" id="MobiDB-lite"/>
    </source>
</evidence>
<name>A0A6V7VJU3_MELEN</name>
<feature type="region of interest" description="Disordered" evidence="1">
    <location>
        <begin position="1"/>
        <end position="30"/>
    </location>
</feature>
<sequence>MEKLKRGKLENEKPHSTYGRPPLFKINQTRPTPLMKSNREIKLVVPKDRQEVFYNRIGFQKWYLQKQLERTTGCKIHVRREGSEMHVVIEADSTSPSADILRAEVEIKNLFE</sequence>
<comment type="caution">
    <text evidence="2">The sequence shown here is derived from an EMBL/GenBank/DDBJ whole genome shotgun (WGS) entry which is preliminary data.</text>
</comment>
<organism evidence="2 3">
    <name type="scientific">Meloidogyne enterolobii</name>
    <name type="common">Root-knot nematode worm</name>
    <name type="synonym">Meloidogyne mayaguensis</name>
    <dbReference type="NCBI Taxonomy" id="390850"/>
    <lineage>
        <taxon>Eukaryota</taxon>
        <taxon>Metazoa</taxon>
        <taxon>Ecdysozoa</taxon>
        <taxon>Nematoda</taxon>
        <taxon>Chromadorea</taxon>
        <taxon>Rhabditida</taxon>
        <taxon>Tylenchina</taxon>
        <taxon>Tylenchomorpha</taxon>
        <taxon>Tylenchoidea</taxon>
        <taxon>Meloidogynidae</taxon>
        <taxon>Meloidogyninae</taxon>
        <taxon>Meloidogyne</taxon>
    </lineage>
</organism>
<dbReference type="Proteomes" id="UP000580250">
    <property type="component" value="Unassembled WGS sequence"/>
</dbReference>
<reference evidence="2 3" key="1">
    <citation type="submission" date="2020-08" db="EMBL/GenBank/DDBJ databases">
        <authorList>
            <person name="Koutsovoulos G."/>
            <person name="Danchin GJ E."/>
        </authorList>
    </citation>
    <scope>NUCLEOTIDE SEQUENCE [LARGE SCALE GENOMIC DNA]</scope>
</reference>
<proteinExistence type="predicted"/>
<evidence type="ECO:0000313" key="3">
    <source>
        <dbReference type="Proteomes" id="UP000580250"/>
    </source>
</evidence>
<evidence type="ECO:0000313" key="2">
    <source>
        <dbReference type="EMBL" id="CAD2175197.1"/>
    </source>
</evidence>